<dbReference type="EMBL" id="SWDB01000004">
    <property type="protein sequence ID" value="TKB47064.1"/>
    <property type="molecule type" value="Genomic_DNA"/>
</dbReference>
<dbReference type="OrthoDB" id="9812943at2"/>
<keyword evidence="5" id="KW-0963">Cytoplasm</keyword>
<comment type="function">
    <text evidence="5">Catalyzes the phosphorylation of the 3'-hydroxyl group of dephosphocoenzyme A to form coenzyme A.</text>
</comment>
<evidence type="ECO:0000256" key="2">
    <source>
        <dbReference type="ARBA" id="ARBA00022741"/>
    </source>
</evidence>
<dbReference type="CDD" id="cd02022">
    <property type="entry name" value="DPCK"/>
    <property type="match status" value="1"/>
</dbReference>
<dbReference type="UniPathway" id="UPA00241">
    <property type="reaction ID" value="UER00356"/>
</dbReference>
<dbReference type="PANTHER" id="PTHR10695">
    <property type="entry name" value="DEPHOSPHO-COA KINASE-RELATED"/>
    <property type="match status" value="1"/>
</dbReference>
<dbReference type="Pfam" id="PF01121">
    <property type="entry name" value="CoaE"/>
    <property type="match status" value="1"/>
</dbReference>
<evidence type="ECO:0000256" key="3">
    <source>
        <dbReference type="ARBA" id="ARBA00022840"/>
    </source>
</evidence>
<evidence type="ECO:0000256" key="1">
    <source>
        <dbReference type="ARBA" id="ARBA00009018"/>
    </source>
</evidence>
<dbReference type="GO" id="GO:0015937">
    <property type="term" value="P:coenzyme A biosynthetic process"/>
    <property type="evidence" value="ECO:0007669"/>
    <property type="project" value="UniProtKB-UniRule"/>
</dbReference>
<evidence type="ECO:0000313" key="8">
    <source>
        <dbReference type="Proteomes" id="UP000307999"/>
    </source>
</evidence>
<dbReference type="InterPro" id="IPR027417">
    <property type="entry name" value="P-loop_NTPase"/>
</dbReference>
<keyword evidence="5 7" id="KW-0418">Kinase</keyword>
<evidence type="ECO:0000313" key="7">
    <source>
        <dbReference type="EMBL" id="TKB47064.1"/>
    </source>
</evidence>
<dbReference type="PANTHER" id="PTHR10695:SF46">
    <property type="entry name" value="BIFUNCTIONAL COENZYME A SYNTHASE-RELATED"/>
    <property type="match status" value="1"/>
</dbReference>
<comment type="subcellular location">
    <subcellularLocation>
        <location evidence="5">Cytoplasm</location>
    </subcellularLocation>
</comment>
<dbReference type="PROSITE" id="PS51219">
    <property type="entry name" value="DPCK"/>
    <property type="match status" value="1"/>
</dbReference>
<organism evidence="7 8">
    <name type="scientific">Thalassotalea mangrovi</name>
    <dbReference type="NCBI Taxonomy" id="2572245"/>
    <lineage>
        <taxon>Bacteria</taxon>
        <taxon>Pseudomonadati</taxon>
        <taxon>Pseudomonadota</taxon>
        <taxon>Gammaproteobacteria</taxon>
        <taxon>Alteromonadales</taxon>
        <taxon>Colwelliaceae</taxon>
        <taxon>Thalassotalea</taxon>
    </lineage>
</organism>
<comment type="caution">
    <text evidence="7">The sequence shown here is derived from an EMBL/GenBank/DDBJ whole genome shotgun (WGS) entry which is preliminary data.</text>
</comment>
<gene>
    <name evidence="5 7" type="primary">coaE</name>
    <name evidence="7" type="ORF">E8M12_02050</name>
</gene>
<dbReference type="NCBIfam" id="TIGR00152">
    <property type="entry name" value="dephospho-CoA kinase"/>
    <property type="match status" value="1"/>
</dbReference>
<dbReference type="SUPFAM" id="SSF52540">
    <property type="entry name" value="P-loop containing nucleoside triphosphate hydrolases"/>
    <property type="match status" value="1"/>
</dbReference>
<feature type="binding site" evidence="5">
    <location>
        <begin position="13"/>
        <end position="18"/>
    </location>
    <ligand>
        <name>ATP</name>
        <dbReference type="ChEBI" id="CHEBI:30616"/>
    </ligand>
</feature>
<evidence type="ECO:0000256" key="4">
    <source>
        <dbReference type="ARBA" id="ARBA00022993"/>
    </source>
</evidence>
<dbReference type="GO" id="GO:0005737">
    <property type="term" value="C:cytoplasm"/>
    <property type="evidence" value="ECO:0007669"/>
    <property type="project" value="UniProtKB-SubCell"/>
</dbReference>
<comment type="similarity">
    <text evidence="1 5">Belongs to the CoaE family.</text>
</comment>
<evidence type="ECO:0000256" key="5">
    <source>
        <dbReference type="HAMAP-Rule" id="MF_00376"/>
    </source>
</evidence>
<comment type="catalytic activity">
    <reaction evidence="5">
        <text>3'-dephospho-CoA + ATP = ADP + CoA + H(+)</text>
        <dbReference type="Rhea" id="RHEA:18245"/>
        <dbReference type="ChEBI" id="CHEBI:15378"/>
        <dbReference type="ChEBI" id="CHEBI:30616"/>
        <dbReference type="ChEBI" id="CHEBI:57287"/>
        <dbReference type="ChEBI" id="CHEBI:57328"/>
        <dbReference type="ChEBI" id="CHEBI:456216"/>
        <dbReference type="EC" id="2.7.1.24"/>
    </reaction>
</comment>
<keyword evidence="3 5" id="KW-0067">ATP-binding</keyword>
<dbReference type="Gene3D" id="3.40.50.300">
    <property type="entry name" value="P-loop containing nucleotide triphosphate hydrolases"/>
    <property type="match status" value="1"/>
</dbReference>
<dbReference type="EC" id="2.7.1.24" evidence="5 6"/>
<keyword evidence="4 5" id="KW-0173">Coenzyme A biosynthesis</keyword>
<evidence type="ECO:0000256" key="6">
    <source>
        <dbReference type="NCBIfam" id="TIGR00152"/>
    </source>
</evidence>
<dbReference type="RefSeq" id="WP_136734415.1">
    <property type="nucleotide sequence ID" value="NZ_SWDB01000004.1"/>
</dbReference>
<name>A0A4U1B9K3_9GAMM</name>
<comment type="pathway">
    <text evidence="5">Cofactor biosynthesis; coenzyme A biosynthesis; CoA from (R)-pantothenate: step 5/5.</text>
</comment>
<keyword evidence="5 7" id="KW-0808">Transferase</keyword>
<sequence length="201" mass="22828">MSNLIIGLTGGIGSGKTTVANLFKQYDIDIIDADIVARQVVAKGAPALQQIQLHFGEDYLLPNGELNRTKLRHKVFQEPEAKQWLNTLLHPLIREEMITQCQQAKSPYCLLVAPLLIENSLFQTVDKVLVVDIPEQEQIKRTMTRDENTQAQVEAIMASQVSRQERLKHADFVIENTTGEQEQLPLKVEQLHRHFLKLIAK</sequence>
<dbReference type="HAMAP" id="MF_00376">
    <property type="entry name" value="Dephospho_CoA_kinase"/>
    <property type="match status" value="1"/>
</dbReference>
<dbReference type="GO" id="GO:0005524">
    <property type="term" value="F:ATP binding"/>
    <property type="evidence" value="ECO:0007669"/>
    <property type="project" value="UniProtKB-UniRule"/>
</dbReference>
<dbReference type="InterPro" id="IPR001977">
    <property type="entry name" value="Depp_CoAkinase"/>
</dbReference>
<protein>
    <recommendedName>
        <fullName evidence="5 6">Dephospho-CoA kinase</fullName>
        <ecNumber evidence="5 6">2.7.1.24</ecNumber>
    </recommendedName>
    <alternativeName>
        <fullName evidence="5">Dephosphocoenzyme A kinase</fullName>
    </alternativeName>
</protein>
<accession>A0A4U1B9K3</accession>
<dbReference type="AlphaFoldDB" id="A0A4U1B9K3"/>
<proteinExistence type="inferred from homology"/>
<keyword evidence="8" id="KW-1185">Reference proteome</keyword>
<reference evidence="7 8" key="1">
    <citation type="submission" date="2019-04" db="EMBL/GenBank/DDBJ databases">
        <title>Thalassotalea guangxiensis sp. nov., isolated from sediment of the coastal wetland.</title>
        <authorList>
            <person name="Zheng S."/>
            <person name="Zhang D."/>
        </authorList>
    </citation>
    <scope>NUCLEOTIDE SEQUENCE [LARGE SCALE GENOMIC DNA]</scope>
    <source>
        <strain evidence="7 8">ZS-4</strain>
    </source>
</reference>
<keyword evidence="2 5" id="KW-0547">Nucleotide-binding</keyword>
<dbReference type="GO" id="GO:0004140">
    <property type="term" value="F:dephospho-CoA kinase activity"/>
    <property type="evidence" value="ECO:0007669"/>
    <property type="project" value="UniProtKB-UniRule"/>
</dbReference>
<dbReference type="Proteomes" id="UP000307999">
    <property type="component" value="Unassembled WGS sequence"/>
</dbReference>